<organism evidence="2 3">
    <name type="scientific">Mucor velutinosus</name>
    <dbReference type="NCBI Taxonomy" id="708070"/>
    <lineage>
        <taxon>Eukaryota</taxon>
        <taxon>Fungi</taxon>
        <taxon>Fungi incertae sedis</taxon>
        <taxon>Mucoromycota</taxon>
        <taxon>Mucoromycotina</taxon>
        <taxon>Mucoromycetes</taxon>
        <taxon>Mucorales</taxon>
        <taxon>Mucorineae</taxon>
        <taxon>Mucoraceae</taxon>
        <taxon>Mucor</taxon>
    </lineage>
</organism>
<feature type="compositionally biased region" description="Basic residues" evidence="1">
    <location>
        <begin position="1"/>
        <end position="12"/>
    </location>
</feature>
<evidence type="ECO:0000313" key="2">
    <source>
        <dbReference type="EMBL" id="KAK4513809.1"/>
    </source>
</evidence>
<feature type="compositionally biased region" description="Low complexity" evidence="1">
    <location>
        <begin position="330"/>
        <end position="343"/>
    </location>
</feature>
<keyword evidence="3" id="KW-1185">Reference proteome</keyword>
<dbReference type="Proteomes" id="UP001304243">
    <property type="component" value="Unassembled WGS sequence"/>
</dbReference>
<feature type="region of interest" description="Disordered" evidence="1">
    <location>
        <begin position="1"/>
        <end position="22"/>
    </location>
</feature>
<dbReference type="AlphaFoldDB" id="A0AAN7DC39"/>
<feature type="region of interest" description="Disordered" evidence="1">
    <location>
        <begin position="288"/>
        <end position="363"/>
    </location>
</feature>
<sequence>MVRASKRQKSHKNYNDDDDDDDYIATKASTLKRKCIDDDNHMNQEQQDEQEGSKRYQDTDPNQWIYQKLDMALDKIHTMTQEITQLVSQVGDLKSEMQAIKLSIHNSKYAIADDFSHSTSNEGSTVDSPIQNAQIPKRGHMSTTSTTEENVTKGPFPKYEPIDRVVPRPSTKELTNSIGGKSHSLQFTCNLYIDLITKVLGPSSKTGLDYKAMVKEAILITKAVLSHIKEANNIDPDLRWSRLDPTVKLDAYRKLEAATEHLLPLKVCSEFWGAHVLISNFWLKRKKKSSSNDKSNTTNTPTSHHKRKKLATPYMDADTHTLPPPPPALPSTSHDSTTTTNATQYDAKRQKPKAFSIPFLTHQ</sequence>
<evidence type="ECO:0000256" key="1">
    <source>
        <dbReference type="SAM" id="MobiDB-lite"/>
    </source>
</evidence>
<reference evidence="2 3" key="1">
    <citation type="submission" date="2022-11" db="EMBL/GenBank/DDBJ databases">
        <title>Mucor velutinosus strain NIH1002 WGS.</title>
        <authorList>
            <person name="Subramanian P."/>
            <person name="Mullikin J.C."/>
            <person name="Segre J.A."/>
            <person name="Zelazny A.M."/>
        </authorList>
    </citation>
    <scope>NUCLEOTIDE SEQUENCE [LARGE SCALE GENOMIC DNA]</scope>
    <source>
        <strain evidence="2 3">NIH1002</strain>
    </source>
</reference>
<dbReference type="GeneID" id="89949501"/>
<dbReference type="RefSeq" id="XP_064680475.1">
    <property type="nucleotide sequence ID" value="XM_064825098.1"/>
</dbReference>
<comment type="caution">
    <text evidence="2">The sequence shown here is derived from an EMBL/GenBank/DDBJ whole genome shotgun (WGS) entry which is preliminary data.</text>
</comment>
<feature type="region of interest" description="Disordered" evidence="1">
    <location>
        <begin position="35"/>
        <end position="59"/>
    </location>
</feature>
<feature type="region of interest" description="Disordered" evidence="1">
    <location>
        <begin position="138"/>
        <end position="164"/>
    </location>
</feature>
<dbReference type="EMBL" id="JASEJX010000016">
    <property type="protein sequence ID" value="KAK4513809.1"/>
    <property type="molecule type" value="Genomic_DNA"/>
</dbReference>
<name>A0AAN7DC39_9FUNG</name>
<protein>
    <submittedName>
        <fullName evidence="2">Uncharacterized protein</fullName>
    </submittedName>
</protein>
<gene>
    <name evidence="2" type="ORF">ATC70_005815</name>
</gene>
<evidence type="ECO:0000313" key="3">
    <source>
        <dbReference type="Proteomes" id="UP001304243"/>
    </source>
</evidence>
<feature type="compositionally biased region" description="Low complexity" evidence="1">
    <location>
        <begin position="292"/>
        <end position="302"/>
    </location>
</feature>
<proteinExistence type="predicted"/>
<accession>A0AAN7DC39</accession>